<reference evidence="1" key="1">
    <citation type="submission" date="2023-05" db="EMBL/GenBank/DDBJ databases">
        <title>Nepenthes gracilis genome sequencing.</title>
        <authorList>
            <person name="Fukushima K."/>
        </authorList>
    </citation>
    <scope>NUCLEOTIDE SEQUENCE</scope>
    <source>
        <strain evidence="1">SING2019-196</strain>
    </source>
</reference>
<protein>
    <submittedName>
        <fullName evidence="1">Uncharacterized protein</fullName>
    </submittedName>
</protein>
<accession>A0AAD3P5F1</accession>
<keyword evidence="2" id="KW-1185">Reference proteome</keyword>
<gene>
    <name evidence="1" type="ORF">Nepgr_001069</name>
</gene>
<proteinExistence type="predicted"/>
<dbReference type="AlphaFoldDB" id="A0AAD3P5F1"/>
<sequence length="94" mass="10004">MEPAVMAGCSSHDNSWPPRDVFRLNWSTVANLICRSYFWSIMLMQPGAFLMDFAGAGEDGVGHCEPVAHVAVKLAADLAEASAGVADPVMASCF</sequence>
<evidence type="ECO:0000313" key="1">
    <source>
        <dbReference type="EMBL" id="GMG99229.1"/>
    </source>
</evidence>
<name>A0AAD3P5F1_NEPGR</name>
<comment type="caution">
    <text evidence="1">The sequence shown here is derived from an EMBL/GenBank/DDBJ whole genome shotgun (WGS) entry which is preliminary data.</text>
</comment>
<evidence type="ECO:0000313" key="2">
    <source>
        <dbReference type="Proteomes" id="UP001279734"/>
    </source>
</evidence>
<dbReference type="Proteomes" id="UP001279734">
    <property type="component" value="Unassembled WGS sequence"/>
</dbReference>
<organism evidence="1 2">
    <name type="scientific">Nepenthes gracilis</name>
    <name type="common">Slender pitcher plant</name>
    <dbReference type="NCBI Taxonomy" id="150966"/>
    <lineage>
        <taxon>Eukaryota</taxon>
        <taxon>Viridiplantae</taxon>
        <taxon>Streptophyta</taxon>
        <taxon>Embryophyta</taxon>
        <taxon>Tracheophyta</taxon>
        <taxon>Spermatophyta</taxon>
        <taxon>Magnoliopsida</taxon>
        <taxon>eudicotyledons</taxon>
        <taxon>Gunneridae</taxon>
        <taxon>Pentapetalae</taxon>
        <taxon>Caryophyllales</taxon>
        <taxon>Nepenthaceae</taxon>
        <taxon>Nepenthes</taxon>
    </lineage>
</organism>
<dbReference type="EMBL" id="BSYO01000001">
    <property type="protein sequence ID" value="GMG99229.1"/>
    <property type="molecule type" value="Genomic_DNA"/>
</dbReference>